<evidence type="ECO:0000259" key="6">
    <source>
        <dbReference type="PROSITE" id="PS51193"/>
    </source>
</evidence>
<evidence type="ECO:0000256" key="1">
    <source>
        <dbReference type="ARBA" id="ARBA00022741"/>
    </source>
</evidence>
<dbReference type="PANTHER" id="PTHR11472">
    <property type="entry name" value="DNA REPAIR DEAD HELICASE RAD3/XP-D SUBFAMILY MEMBER"/>
    <property type="match status" value="1"/>
</dbReference>
<dbReference type="SMART" id="SM00491">
    <property type="entry name" value="HELICc2"/>
    <property type="match status" value="1"/>
</dbReference>
<protein>
    <submittedName>
        <fullName evidence="7">ATP-dependent DNA helicase</fullName>
    </submittedName>
</protein>
<keyword evidence="7" id="KW-0347">Helicase</keyword>
<dbReference type="Proteomes" id="UP000819052">
    <property type="component" value="Unassembled WGS sequence"/>
</dbReference>
<dbReference type="PROSITE" id="PS51193">
    <property type="entry name" value="HELICASE_ATP_BIND_2"/>
    <property type="match status" value="1"/>
</dbReference>
<accession>A0ABX0M9N4</accession>
<dbReference type="InterPro" id="IPR006555">
    <property type="entry name" value="ATP-dep_Helicase_C"/>
</dbReference>
<dbReference type="InterPro" id="IPR014013">
    <property type="entry name" value="Helic_SF1/SF2_ATP-bd_DinG/Rad3"/>
</dbReference>
<evidence type="ECO:0000313" key="7">
    <source>
        <dbReference type="EMBL" id="NHZ40937.1"/>
    </source>
</evidence>
<keyword evidence="3" id="KW-0067">ATP-binding</keyword>
<evidence type="ECO:0000256" key="4">
    <source>
        <dbReference type="ARBA" id="ARBA00038058"/>
    </source>
</evidence>
<evidence type="ECO:0000256" key="3">
    <source>
        <dbReference type="ARBA" id="ARBA00022840"/>
    </source>
</evidence>
<proteinExistence type="inferred from homology"/>
<evidence type="ECO:0000256" key="2">
    <source>
        <dbReference type="ARBA" id="ARBA00022801"/>
    </source>
</evidence>
<keyword evidence="2" id="KW-0378">Hydrolase</keyword>
<reference evidence="7 8" key="1">
    <citation type="submission" date="2019-09" db="EMBL/GenBank/DDBJ databases">
        <title>Taxonomy of Antarctic Massilia spp.: description of Massilia rubra sp. nov., Massilia aquatica sp. nov., Massilia mucilaginosa sp. nov., Massilia frigida sp. nov. isolated from streams, lakes and regoliths.</title>
        <authorList>
            <person name="Holochova P."/>
            <person name="Sedlacek I."/>
            <person name="Kralova S."/>
            <person name="Maslanova I."/>
            <person name="Busse H.-J."/>
            <person name="Stankova E."/>
            <person name="Vrbovska V."/>
            <person name="Kovarovic V."/>
            <person name="Bartak M."/>
            <person name="Svec P."/>
            <person name="Pantucek R."/>
        </authorList>
    </citation>
    <scope>NUCLEOTIDE SEQUENCE [LARGE SCALE GENOMIC DNA]</scope>
    <source>
        <strain evidence="7 8">CCM 8693</strain>
    </source>
</reference>
<dbReference type="InterPro" id="IPR045028">
    <property type="entry name" value="DinG/Rad3-like"/>
</dbReference>
<comment type="caution">
    <text evidence="7">The sequence shown here is derived from an EMBL/GenBank/DDBJ whole genome shotgun (WGS) entry which is preliminary data.</text>
</comment>
<evidence type="ECO:0000313" key="8">
    <source>
        <dbReference type="Proteomes" id="UP000819052"/>
    </source>
</evidence>
<comment type="similarity">
    <text evidence="4">Belongs to the helicase family. DinG subfamily.</text>
</comment>
<dbReference type="EMBL" id="VVIW01000005">
    <property type="protein sequence ID" value="NHZ40937.1"/>
    <property type="molecule type" value="Genomic_DNA"/>
</dbReference>
<keyword evidence="8" id="KW-1185">Reference proteome</keyword>
<dbReference type="InterPro" id="IPR027417">
    <property type="entry name" value="P-loop_NTPase"/>
</dbReference>
<dbReference type="GO" id="GO:0004386">
    <property type="term" value="F:helicase activity"/>
    <property type="evidence" value="ECO:0007669"/>
    <property type="project" value="UniProtKB-KW"/>
</dbReference>
<dbReference type="SUPFAM" id="SSF52540">
    <property type="entry name" value="P-loop containing nucleoside triphosphate hydrolases"/>
    <property type="match status" value="2"/>
</dbReference>
<evidence type="ECO:0000256" key="5">
    <source>
        <dbReference type="SAM" id="MobiDB-lite"/>
    </source>
</evidence>
<dbReference type="PANTHER" id="PTHR11472:SF34">
    <property type="entry name" value="REGULATOR OF TELOMERE ELONGATION HELICASE 1"/>
    <property type="match status" value="1"/>
</dbReference>
<organism evidence="7 8">
    <name type="scientific">Massilia aquatica</name>
    <dbReference type="NCBI Taxonomy" id="2609000"/>
    <lineage>
        <taxon>Bacteria</taxon>
        <taxon>Pseudomonadati</taxon>
        <taxon>Pseudomonadota</taxon>
        <taxon>Betaproteobacteria</taxon>
        <taxon>Burkholderiales</taxon>
        <taxon>Oxalobacteraceae</taxon>
        <taxon>Telluria group</taxon>
        <taxon>Massilia</taxon>
    </lineage>
</organism>
<dbReference type="Gene3D" id="3.40.50.300">
    <property type="entry name" value="P-loop containing nucleotide triphosphate hydrolases"/>
    <property type="match status" value="2"/>
</dbReference>
<dbReference type="Pfam" id="PF13307">
    <property type="entry name" value="Helicase_C_2"/>
    <property type="match status" value="1"/>
</dbReference>
<gene>
    <name evidence="7" type="ORF">F1609_12325</name>
</gene>
<feature type="region of interest" description="Disordered" evidence="5">
    <location>
        <begin position="1"/>
        <end position="30"/>
    </location>
</feature>
<name>A0ABX0M9N4_9BURK</name>
<keyword evidence="1" id="KW-0547">Nucleotide-binding</keyword>
<sequence>MTDPQLAPAVPPDADGEPSVPALPEGKHDAEVDRLFSAGGPLAPSVGSFSPRRSQTEMAKSIAQAIADQSTLIAEAGTGTGKTFAYLVPALLWGGKTIISTGTKNLQDQLFLRDIPTVRAALKAPVSVALLKGRSNYVCHYHLERTLQNGRMTSRDDVGNLREISRFIKMTSSGDKAELAKVPENAQIWNLVTSTRDTCMGAECQYYQDCFVMKARREAQQADVVVVNHHLFFADVALKDTGVAELLPSANTIIFDEAHQLPDTATLFFGQTVSTSQILELCRDVLAEGLSHARGGPDWAKVVMVVEKAARDLRLTFPQDIMRLSLAQIMPSSEFFPALNTLKEKLAEMITVLEDQAARAETIEQVRVRAVELAASLDGWKQDGKGKLVEGDQAVLWVEAFSSSLQLHKTPLSIAPIFNNQREGTPRSWIFTSATLAVKNDFKHFSNQMGLTGEPSKTWPSPFNYEQQGLLYVPNGLPEPNSFGYTDAVIDSALPVIEAAGGRTFFLCTTIRAVKQVSERLRDEFAKRGLDFPLFVQGERGRTELLDSFRKAGNGVLVGSQSFWEGVDVRGDALSLVIIDKLPFAPPDDPVLAARIDVMEKQGLNGFMHHTLPEAIINLKQGAGRLIRDETDRGVLMICDPRLISKSYGKRVWQSLPSFKRTRLQEDVIAFFKPPQDTRD</sequence>
<feature type="domain" description="Helicase ATP-binding" evidence="6">
    <location>
        <begin position="41"/>
        <end position="310"/>
    </location>
</feature>